<proteinExistence type="predicted"/>
<protein>
    <submittedName>
        <fullName evidence="1">Uncharacterized protein</fullName>
    </submittedName>
</protein>
<evidence type="ECO:0000313" key="1">
    <source>
        <dbReference type="EMBL" id="KKL22996.1"/>
    </source>
</evidence>
<name>A0A0F9DZA1_9ZZZZ</name>
<sequence>MKKQQVNSLQDISDVIGSKINPAFAEIAGNNNEILPKTT</sequence>
<reference evidence="1" key="1">
    <citation type="journal article" date="2015" name="Nature">
        <title>Complex archaea that bridge the gap between prokaryotes and eukaryotes.</title>
        <authorList>
            <person name="Spang A."/>
            <person name="Saw J.H."/>
            <person name="Jorgensen S.L."/>
            <person name="Zaremba-Niedzwiedzka K."/>
            <person name="Martijn J."/>
            <person name="Lind A.E."/>
            <person name="van Eijk R."/>
            <person name="Schleper C."/>
            <person name="Guy L."/>
            <person name="Ettema T.J."/>
        </authorList>
    </citation>
    <scope>NUCLEOTIDE SEQUENCE</scope>
</reference>
<accession>A0A0F9DZA1</accession>
<gene>
    <name evidence="1" type="ORF">LCGC14_2429790</name>
</gene>
<organism evidence="1">
    <name type="scientific">marine sediment metagenome</name>
    <dbReference type="NCBI Taxonomy" id="412755"/>
    <lineage>
        <taxon>unclassified sequences</taxon>
        <taxon>metagenomes</taxon>
        <taxon>ecological metagenomes</taxon>
    </lineage>
</organism>
<dbReference type="EMBL" id="LAZR01037137">
    <property type="protein sequence ID" value="KKL22996.1"/>
    <property type="molecule type" value="Genomic_DNA"/>
</dbReference>
<comment type="caution">
    <text evidence="1">The sequence shown here is derived from an EMBL/GenBank/DDBJ whole genome shotgun (WGS) entry which is preliminary data.</text>
</comment>
<dbReference type="AlphaFoldDB" id="A0A0F9DZA1"/>